<dbReference type="Gene3D" id="3.80.10.10">
    <property type="entry name" value="Ribonuclease Inhibitor"/>
    <property type="match status" value="3"/>
</dbReference>
<dbReference type="AlphaFoldDB" id="A0A8T0TQS2"/>
<dbReference type="EMBL" id="CM029043">
    <property type="protein sequence ID" value="KAG2612067.1"/>
    <property type="molecule type" value="Genomic_DNA"/>
</dbReference>
<dbReference type="PANTHER" id="PTHR13318">
    <property type="entry name" value="PARTNER OF PAIRED, ISOFORM B-RELATED"/>
    <property type="match status" value="1"/>
</dbReference>
<organism evidence="2 3">
    <name type="scientific">Panicum virgatum</name>
    <name type="common">Blackwell switchgrass</name>
    <dbReference type="NCBI Taxonomy" id="38727"/>
    <lineage>
        <taxon>Eukaryota</taxon>
        <taxon>Viridiplantae</taxon>
        <taxon>Streptophyta</taxon>
        <taxon>Embryophyta</taxon>
        <taxon>Tracheophyta</taxon>
        <taxon>Spermatophyta</taxon>
        <taxon>Magnoliopsida</taxon>
        <taxon>Liliopsida</taxon>
        <taxon>Poales</taxon>
        <taxon>Poaceae</taxon>
        <taxon>PACMAD clade</taxon>
        <taxon>Panicoideae</taxon>
        <taxon>Panicodae</taxon>
        <taxon>Paniceae</taxon>
        <taxon>Panicinae</taxon>
        <taxon>Panicum</taxon>
        <taxon>Panicum sect. Hiantes</taxon>
    </lineage>
</organism>
<dbReference type="GO" id="GO:0019005">
    <property type="term" value="C:SCF ubiquitin ligase complex"/>
    <property type="evidence" value="ECO:0007669"/>
    <property type="project" value="TreeGrafter"/>
</dbReference>
<dbReference type="FunFam" id="1.20.1280.50:FF:000023">
    <property type="entry name" value="F-box/LRR-repeat protein 4"/>
    <property type="match status" value="1"/>
</dbReference>
<accession>A0A8T0TQS2</accession>
<dbReference type="SUPFAM" id="SSF52047">
    <property type="entry name" value="RNI-like"/>
    <property type="match status" value="1"/>
</dbReference>
<dbReference type="EMBL" id="CM029043">
    <property type="protein sequence ID" value="KAG2612068.1"/>
    <property type="molecule type" value="Genomic_DNA"/>
</dbReference>
<name>A0A8T0TQS2_PANVG</name>
<reference evidence="2 3" key="1">
    <citation type="submission" date="2020-05" db="EMBL/GenBank/DDBJ databases">
        <title>WGS assembly of Panicum virgatum.</title>
        <authorList>
            <person name="Lovell J.T."/>
            <person name="Jenkins J."/>
            <person name="Shu S."/>
            <person name="Juenger T.E."/>
            <person name="Schmutz J."/>
        </authorList>
    </citation>
    <scope>NUCLEOTIDE SEQUENCE</scope>
    <source>
        <strain evidence="2">AP13</strain>
        <strain evidence="3">cv. AP13</strain>
    </source>
</reference>
<dbReference type="PROSITE" id="PS50181">
    <property type="entry name" value="FBOX"/>
    <property type="match status" value="1"/>
</dbReference>
<sequence length="493" mass="54681">MRLPNQHGCAISMEDLPEALLGEIIKRLPTTSDLNSLSLVSKRLYAVEAELRDAIYVGCGVCPVTVALESLCSRFRNLCKVEFNYSGWTPNHGMQLGNQGLRVFSSCCPSLTDLTLSFCSCIDDSGLGFLACFKKLMSLRLKALPKITSAGLLSVAVGCKSLSALRLMSCNNVHCVEWLEYLGKSGSLEELVVVDCARIRQFDLLKFGSGFMKVQKFEFQNSCLPNKFIKFNGTSYMAGSQSRYDFCSDFLKDLTLARITTEEQIGLCCLLRKCKALENLSLYYVLGVHDNDMITMAQSNRNLRSISLMLTPQDCEGYGYRTALTDDSLKALALWCPMLQSVELTFFGCEPDWPEIGFTQEGLVMLIRSCPIRDLKLGGANIFDDEGMKALSCARFLESLKLTRCIAITDVGMHFLARSPSLINLALELCDGLTDDGVVEVVRARKLESLTIEKCSQISLKAVQDGAKTVHYTDDRPSFKEWVDRCLYGPSGV</sequence>
<dbReference type="Pfam" id="PF00646">
    <property type="entry name" value="F-box"/>
    <property type="match status" value="1"/>
</dbReference>
<dbReference type="InterPro" id="IPR006553">
    <property type="entry name" value="Leu-rich_rpt_Cys-con_subtyp"/>
</dbReference>
<evidence type="ECO:0000259" key="1">
    <source>
        <dbReference type="PROSITE" id="PS50181"/>
    </source>
</evidence>
<gene>
    <name evidence="2" type="ORF">PVAP13_4KG245200</name>
</gene>
<dbReference type="Proteomes" id="UP000823388">
    <property type="component" value="Chromosome 4K"/>
</dbReference>
<dbReference type="Gene3D" id="1.20.1280.50">
    <property type="match status" value="1"/>
</dbReference>
<dbReference type="FunFam" id="3.80.10.10:FF:000653">
    <property type="entry name" value="F-box/LRR-repeat protein 14"/>
    <property type="match status" value="1"/>
</dbReference>
<dbReference type="SMART" id="SM00367">
    <property type="entry name" value="LRR_CC"/>
    <property type="match status" value="6"/>
</dbReference>
<feature type="domain" description="F-box" evidence="1">
    <location>
        <begin position="10"/>
        <end position="59"/>
    </location>
</feature>
<comment type="caution">
    <text evidence="2">The sequence shown here is derived from an EMBL/GenBank/DDBJ whole genome shotgun (WGS) entry which is preliminary data.</text>
</comment>
<dbReference type="GO" id="GO:0031146">
    <property type="term" value="P:SCF-dependent proteasomal ubiquitin-dependent protein catabolic process"/>
    <property type="evidence" value="ECO:0007669"/>
    <property type="project" value="TreeGrafter"/>
</dbReference>
<proteinExistence type="predicted"/>
<keyword evidence="3" id="KW-1185">Reference proteome</keyword>
<dbReference type="InterPro" id="IPR001810">
    <property type="entry name" value="F-box_dom"/>
</dbReference>
<protein>
    <recommendedName>
        <fullName evidence="1">F-box domain-containing protein</fullName>
    </recommendedName>
</protein>
<dbReference type="PANTHER" id="PTHR13318:SF216">
    <property type="entry name" value="F-BOX DOMAIN CONTAINING PROTEIN"/>
    <property type="match status" value="1"/>
</dbReference>
<dbReference type="OrthoDB" id="595131at2759"/>
<evidence type="ECO:0000313" key="2">
    <source>
        <dbReference type="EMBL" id="KAG2612068.1"/>
    </source>
</evidence>
<dbReference type="InterPro" id="IPR001611">
    <property type="entry name" value="Leu-rich_rpt"/>
</dbReference>
<dbReference type="Pfam" id="PF13516">
    <property type="entry name" value="LRR_6"/>
    <property type="match status" value="1"/>
</dbReference>
<evidence type="ECO:0000313" key="3">
    <source>
        <dbReference type="Proteomes" id="UP000823388"/>
    </source>
</evidence>
<dbReference type="InterPro" id="IPR032675">
    <property type="entry name" value="LRR_dom_sf"/>
</dbReference>